<proteinExistence type="predicted"/>
<gene>
    <name evidence="2" type="ORF">NL53_00225</name>
</gene>
<keyword evidence="1" id="KW-1133">Transmembrane helix</keyword>
<keyword evidence="1" id="KW-0812">Transmembrane</keyword>
<dbReference type="EMBL" id="JRWM01000001">
    <property type="protein sequence ID" value="KHA62519.1"/>
    <property type="molecule type" value="Genomic_DNA"/>
</dbReference>
<evidence type="ECO:0000313" key="3">
    <source>
        <dbReference type="Proteomes" id="UP000030520"/>
    </source>
</evidence>
<protein>
    <submittedName>
        <fullName evidence="2">Uncharacterized protein</fullName>
    </submittedName>
</protein>
<keyword evidence="1" id="KW-0472">Membrane</keyword>
<feature type="transmembrane region" description="Helical" evidence="1">
    <location>
        <begin position="12"/>
        <end position="30"/>
    </location>
</feature>
<dbReference type="Proteomes" id="UP000030520">
    <property type="component" value="Unassembled WGS sequence"/>
</dbReference>
<evidence type="ECO:0000313" key="2">
    <source>
        <dbReference type="EMBL" id="KHA62519.1"/>
    </source>
</evidence>
<reference evidence="2 3" key="1">
    <citation type="submission" date="2014-10" db="EMBL/GenBank/DDBJ databases">
        <title>Genome sequencing of Vibrio variabilis T01.</title>
        <authorList>
            <person name="Chan K.-G."/>
            <person name="Mohamad N.I."/>
        </authorList>
    </citation>
    <scope>NUCLEOTIDE SEQUENCE [LARGE SCALE GENOMIC DNA]</scope>
    <source>
        <strain evidence="2 3">T01</strain>
    </source>
</reference>
<evidence type="ECO:0000256" key="1">
    <source>
        <dbReference type="SAM" id="Phobius"/>
    </source>
</evidence>
<organism evidence="2 3">
    <name type="scientific">Vibrio variabilis</name>
    <dbReference type="NCBI Taxonomy" id="990271"/>
    <lineage>
        <taxon>Bacteria</taxon>
        <taxon>Pseudomonadati</taxon>
        <taxon>Pseudomonadota</taxon>
        <taxon>Gammaproteobacteria</taxon>
        <taxon>Vibrionales</taxon>
        <taxon>Vibrionaceae</taxon>
        <taxon>Vibrio</taxon>
    </lineage>
</organism>
<accession>A0ABR4YGA4</accession>
<sequence>MAAEKLTRGRFVQIIIMLTILIAAFIWRTVDHQKVINVACSIDEKCTFFVNDFRFYATLSKQNIKLETDENDWRVQLIDSDEILPRNGNIYLINLSPEIDEITFQLSLKNANIDRYVSIKSR</sequence>
<comment type="caution">
    <text evidence="2">The sequence shown here is derived from an EMBL/GenBank/DDBJ whole genome shotgun (WGS) entry which is preliminary data.</text>
</comment>
<name>A0ABR4YGA4_9VIBR</name>
<dbReference type="RefSeq" id="WP_038211886.1">
    <property type="nucleotide sequence ID" value="NZ_JRWM01000001.1"/>
</dbReference>
<keyword evidence="3" id="KW-1185">Reference proteome</keyword>